<proteinExistence type="predicted"/>
<feature type="transmembrane region" description="Helical" evidence="1">
    <location>
        <begin position="356"/>
        <end position="374"/>
    </location>
</feature>
<keyword evidence="3" id="KW-1185">Reference proteome</keyword>
<evidence type="ECO:0000256" key="1">
    <source>
        <dbReference type="SAM" id="Phobius"/>
    </source>
</evidence>
<keyword evidence="1" id="KW-0472">Membrane</keyword>
<feature type="transmembrane region" description="Helical" evidence="1">
    <location>
        <begin position="130"/>
        <end position="150"/>
    </location>
</feature>
<feature type="transmembrane region" description="Helical" evidence="1">
    <location>
        <begin position="277"/>
        <end position="299"/>
    </location>
</feature>
<evidence type="ECO:0008006" key="4">
    <source>
        <dbReference type="Google" id="ProtNLM"/>
    </source>
</evidence>
<keyword evidence="1" id="KW-1133">Transmembrane helix</keyword>
<comment type="caution">
    <text evidence="2">The sequence shown here is derived from an EMBL/GenBank/DDBJ whole genome shotgun (WGS) entry which is preliminary data.</text>
</comment>
<keyword evidence="1" id="KW-0812">Transmembrane</keyword>
<sequence length="375" mass="42569">MLFVNYGGGRYWIFEHTTWNGLNIADIVFPWFAWIMGVCITLSVRSQLRNCSSRWQVFTHSFHRCLVLISLGLILNSKTTNDLSKLRIPGVLQRLGFSYFIVTWLECLFMRPQNAIVRWLTVFQDIISSWVQWLVMLVIVGIHFLLTLYLPAGNCPPGYLGPGGLHDHGKFSHCTGGATGYIDRMIFGPNHLYINSTPVKTYETTVPFDPEGILGLLTTSFTVFLGVQAGRILSHYSCSKARIQRWLVWSLICGILGGCLCGWTTEGGLIPINKNLWSLSFVFVTASLAFLALTVLFIIIEHLQWWSGAPFQQCGKNSIFIYVVSQLVKDMLPWTWKPFGDGSSHTEFLIMDSWATSLWILIAVILDIYEIYFII</sequence>
<dbReference type="PANTHER" id="PTHR31061:SF24">
    <property type="entry name" value="LD22376P"/>
    <property type="match status" value="1"/>
</dbReference>
<feature type="transmembrane region" description="Helical" evidence="1">
    <location>
        <begin position="91"/>
        <end position="109"/>
    </location>
</feature>
<dbReference type="AlphaFoldDB" id="A0ABD0YU81"/>
<feature type="transmembrane region" description="Helical" evidence="1">
    <location>
        <begin position="27"/>
        <end position="45"/>
    </location>
</feature>
<gene>
    <name evidence="2" type="ORF">AAG570_006507</name>
</gene>
<name>A0ABD0YU81_9HEMI</name>
<accession>A0ABD0YU81</accession>
<feature type="transmembrane region" description="Helical" evidence="1">
    <location>
        <begin position="213"/>
        <end position="234"/>
    </location>
</feature>
<protein>
    <recommendedName>
        <fullName evidence="4">Heparan-alpha-glucosaminide N-acetyltransferase</fullName>
    </recommendedName>
</protein>
<feature type="transmembrane region" description="Helical" evidence="1">
    <location>
        <begin position="57"/>
        <end position="75"/>
    </location>
</feature>
<evidence type="ECO:0000313" key="2">
    <source>
        <dbReference type="EMBL" id="KAL1139524.1"/>
    </source>
</evidence>
<organism evidence="2 3">
    <name type="scientific">Ranatra chinensis</name>
    <dbReference type="NCBI Taxonomy" id="642074"/>
    <lineage>
        <taxon>Eukaryota</taxon>
        <taxon>Metazoa</taxon>
        <taxon>Ecdysozoa</taxon>
        <taxon>Arthropoda</taxon>
        <taxon>Hexapoda</taxon>
        <taxon>Insecta</taxon>
        <taxon>Pterygota</taxon>
        <taxon>Neoptera</taxon>
        <taxon>Paraneoptera</taxon>
        <taxon>Hemiptera</taxon>
        <taxon>Heteroptera</taxon>
        <taxon>Panheteroptera</taxon>
        <taxon>Nepomorpha</taxon>
        <taxon>Nepidae</taxon>
        <taxon>Ranatrinae</taxon>
        <taxon>Ranatra</taxon>
    </lineage>
</organism>
<dbReference type="PANTHER" id="PTHR31061">
    <property type="entry name" value="LD22376P"/>
    <property type="match status" value="1"/>
</dbReference>
<reference evidence="2 3" key="1">
    <citation type="submission" date="2024-07" db="EMBL/GenBank/DDBJ databases">
        <title>Chromosome-level genome assembly of the water stick insect Ranatra chinensis (Heteroptera: Nepidae).</title>
        <authorList>
            <person name="Liu X."/>
        </authorList>
    </citation>
    <scope>NUCLEOTIDE SEQUENCE [LARGE SCALE GENOMIC DNA]</scope>
    <source>
        <strain evidence="2">Cailab_2021Rc</strain>
        <tissue evidence="2">Muscle</tissue>
    </source>
</reference>
<feature type="transmembrane region" description="Helical" evidence="1">
    <location>
        <begin position="246"/>
        <end position="265"/>
    </location>
</feature>
<dbReference type="EMBL" id="JBFDAA010000002">
    <property type="protein sequence ID" value="KAL1139524.1"/>
    <property type="molecule type" value="Genomic_DNA"/>
</dbReference>
<evidence type="ECO:0000313" key="3">
    <source>
        <dbReference type="Proteomes" id="UP001558652"/>
    </source>
</evidence>
<dbReference type="Proteomes" id="UP001558652">
    <property type="component" value="Unassembled WGS sequence"/>
</dbReference>